<reference evidence="10 11" key="1">
    <citation type="journal article" date="2018" name="Nat. Genet.">
        <title>Extensive intraspecific gene order and gene structural variations between Mo17 and other maize genomes.</title>
        <authorList>
            <person name="Sun S."/>
            <person name="Zhou Y."/>
            <person name="Chen J."/>
            <person name="Shi J."/>
            <person name="Zhao H."/>
            <person name="Zhao H."/>
            <person name="Song W."/>
            <person name="Zhang M."/>
            <person name="Cui Y."/>
            <person name="Dong X."/>
            <person name="Liu H."/>
            <person name="Ma X."/>
            <person name="Jiao Y."/>
            <person name="Wang B."/>
            <person name="Wei X."/>
            <person name="Stein J.C."/>
            <person name="Glaubitz J.C."/>
            <person name="Lu F."/>
            <person name="Yu G."/>
            <person name="Liang C."/>
            <person name="Fengler K."/>
            <person name="Li B."/>
            <person name="Rafalski A."/>
            <person name="Schnable P.S."/>
            <person name="Ware D.H."/>
            <person name="Buckler E.S."/>
            <person name="Lai J."/>
        </authorList>
    </citation>
    <scope>NUCLEOTIDE SEQUENCE [LARGE SCALE GENOMIC DNA]</scope>
    <source>
        <strain evidence="11">cv. Missouri 17</strain>
        <tissue evidence="10">Seedling</tissue>
    </source>
</reference>
<evidence type="ECO:0000256" key="6">
    <source>
        <dbReference type="ARBA" id="ARBA00023136"/>
    </source>
</evidence>
<keyword evidence="2 8" id="KW-0349">Heme</keyword>
<dbReference type="ExpressionAtlas" id="A0A3L6EMU4">
    <property type="expression patterns" value="baseline and differential"/>
</dbReference>
<feature type="transmembrane region" description="Helical" evidence="8">
    <location>
        <begin position="107"/>
        <end position="129"/>
    </location>
</feature>
<dbReference type="GO" id="GO:0016020">
    <property type="term" value="C:membrane"/>
    <property type="evidence" value="ECO:0007669"/>
    <property type="project" value="UniProtKB-SubCell"/>
</dbReference>
<dbReference type="InterPro" id="IPR036400">
    <property type="entry name" value="Cyt_B5-like_heme/steroid_sf"/>
</dbReference>
<accession>A0A3L6EMU4</accession>
<keyword evidence="8" id="KW-1133">Transmembrane helix</keyword>
<evidence type="ECO:0000256" key="3">
    <source>
        <dbReference type="ARBA" id="ARBA00022692"/>
    </source>
</evidence>
<organism evidence="10 11">
    <name type="scientific">Zea mays</name>
    <name type="common">Maize</name>
    <dbReference type="NCBI Taxonomy" id="4577"/>
    <lineage>
        <taxon>Eukaryota</taxon>
        <taxon>Viridiplantae</taxon>
        <taxon>Streptophyta</taxon>
        <taxon>Embryophyta</taxon>
        <taxon>Tracheophyta</taxon>
        <taxon>Spermatophyta</taxon>
        <taxon>Magnoliopsida</taxon>
        <taxon>Liliopsida</taxon>
        <taxon>Poales</taxon>
        <taxon>Poaceae</taxon>
        <taxon>PACMAD clade</taxon>
        <taxon>Panicoideae</taxon>
        <taxon>Andropogonodae</taxon>
        <taxon>Andropogoneae</taxon>
        <taxon>Tripsacinae</taxon>
        <taxon>Zea</taxon>
    </lineage>
</organism>
<feature type="domain" description="Cytochrome b5 heme-binding" evidence="9">
    <location>
        <begin position="4"/>
        <end position="80"/>
    </location>
</feature>
<protein>
    <submittedName>
        <fullName evidence="10">Cytochrome b5 isoform E</fullName>
    </submittedName>
</protein>
<keyword evidence="6 8" id="KW-0472">Membrane</keyword>
<dbReference type="Gene3D" id="3.10.120.10">
    <property type="entry name" value="Cytochrome b5-like heme/steroid binding domain"/>
    <property type="match status" value="1"/>
</dbReference>
<evidence type="ECO:0000256" key="2">
    <source>
        <dbReference type="ARBA" id="ARBA00022617"/>
    </source>
</evidence>
<dbReference type="EMBL" id="NCVQ01000006">
    <property type="protein sequence ID" value="PWZ20637.1"/>
    <property type="molecule type" value="Genomic_DNA"/>
</dbReference>
<sequence>MAGGKVYSFEEVRKHSDRKDCWLIIAGKVYDVTPFMEEHPGGDEVLLASVGKDATADFEDIGHSASAKELMPQYCIGKVDAATFPAKPAYVVTKDDARSSEKAATSAGAWATLLQLAAPVLLLALAFALQQNYARAKAE</sequence>
<evidence type="ECO:0000259" key="9">
    <source>
        <dbReference type="PROSITE" id="PS50255"/>
    </source>
</evidence>
<dbReference type="PANTHER" id="PTHR19359">
    <property type="entry name" value="CYTOCHROME B5"/>
    <property type="match status" value="1"/>
</dbReference>
<evidence type="ECO:0000256" key="1">
    <source>
        <dbReference type="ARBA" id="ARBA00004370"/>
    </source>
</evidence>
<keyword evidence="5 8" id="KW-0408">Iron</keyword>
<dbReference type="InterPro" id="IPR018506">
    <property type="entry name" value="Cyt_B5_heme-BS"/>
</dbReference>
<dbReference type="InterPro" id="IPR001199">
    <property type="entry name" value="Cyt_B5-like_heme/steroid-bd"/>
</dbReference>
<evidence type="ECO:0000256" key="5">
    <source>
        <dbReference type="ARBA" id="ARBA00023004"/>
    </source>
</evidence>
<keyword evidence="3 8" id="KW-0812">Transmembrane</keyword>
<evidence type="ECO:0000256" key="4">
    <source>
        <dbReference type="ARBA" id="ARBA00022723"/>
    </source>
</evidence>
<dbReference type="PROSITE" id="PS50255">
    <property type="entry name" value="CYTOCHROME_B5_2"/>
    <property type="match status" value="1"/>
</dbReference>
<proteinExistence type="inferred from homology"/>
<comment type="similarity">
    <text evidence="7 8">Belongs to the cytochrome b5 family.</text>
</comment>
<dbReference type="PANTHER" id="PTHR19359:SF30">
    <property type="entry name" value="OS02G0649800 PROTEIN"/>
    <property type="match status" value="1"/>
</dbReference>
<evidence type="ECO:0000256" key="7">
    <source>
        <dbReference type="ARBA" id="ARBA00038168"/>
    </source>
</evidence>
<dbReference type="Pfam" id="PF00173">
    <property type="entry name" value="Cyt-b5"/>
    <property type="match status" value="1"/>
</dbReference>
<dbReference type="AlphaFoldDB" id="A0A3L6EMU4"/>
<evidence type="ECO:0000256" key="8">
    <source>
        <dbReference type="RuleBase" id="RU362121"/>
    </source>
</evidence>
<comment type="caution">
    <text evidence="10">The sequence shown here is derived from an EMBL/GenBank/DDBJ whole genome shotgun (WGS) entry which is preliminary data.</text>
</comment>
<dbReference type="GO" id="GO:0046872">
    <property type="term" value="F:metal ion binding"/>
    <property type="evidence" value="ECO:0007669"/>
    <property type="project" value="UniProtKB-UniRule"/>
</dbReference>
<dbReference type="InterPro" id="IPR050668">
    <property type="entry name" value="Cytochrome_b5"/>
</dbReference>
<dbReference type="SMART" id="SM01117">
    <property type="entry name" value="Cyt-b5"/>
    <property type="match status" value="1"/>
</dbReference>
<gene>
    <name evidence="10" type="primary">CYTB5-E</name>
    <name evidence="10" type="ORF">Zm00014a_027112</name>
</gene>
<dbReference type="FunFam" id="3.10.120.10:FF:000002">
    <property type="entry name" value="Cytochrome b5 type B"/>
    <property type="match status" value="1"/>
</dbReference>
<dbReference type="SUPFAM" id="SSF55856">
    <property type="entry name" value="Cytochrome b5-like heme/steroid binding domain"/>
    <property type="match status" value="1"/>
</dbReference>
<evidence type="ECO:0000313" key="11">
    <source>
        <dbReference type="Proteomes" id="UP000251960"/>
    </source>
</evidence>
<dbReference type="PROSITE" id="PS00191">
    <property type="entry name" value="CYTOCHROME_B5_1"/>
    <property type="match status" value="1"/>
</dbReference>
<dbReference type="GO" id="GO:0020037">
    <property type="term" value="F:heme binding"/>
    <property type="evidence" value="ECO:0007669"/>
    <property type="project" value="UniProtKB-UniRule"/>
</dbReference>
<comment type="subcellular location">
    <subcellularLocation>
        <location evidence="1">Membrane</location>
    </subcellularLocation>
</comment>
<keyword evidence="4 8" id="KW-0479">Metal-binding</keyword>
<name>A0A3L6EMU4_MAIZE</name>
<evidence type="ECO:0000313" key="10">
    <source>
        <dbReference type="EMBL" id="PWZ20637.1"/>
    </source>
</evidence>
<dbReference type="Proteomes" id="UP000251960">
    <property type="component" value="Chromosome 5"/>
</dbReference>
<dbReference type="PRINTS" id="PR00363">
    <property type="entry name" value="CYTOCHROMEB5"/>
</dbReference>